<sequence>MREVTVDTLTANPFPGLRPFKIEESHLFFGREGQSDEVLLKLSKNRFVGVIGPSGSGKSSFIYCGVMPILYGGFLTDASPNWEVVVTRPGAGPIDNLAEALLKNNPEYIAAETEEKKIKRTIFSTLLRSSSLGLVEAIEQTRKEADVNYLVLVDQFEELFRFKEGHDSNSVNETLAFVNLLIEAANYPDAPIYVAITMRSDFIGDCAQFPELTRKINDSHYLIPQLTRDQKRKAIEGPVAVGGATIAPRLVQQLLNDLGDNPDQLPILQHALMRTWSYWSAYRDFEEENVDLKHYEAIGTMSEALSQHANEAFDELDEDQKRICELLFKAITEKRGENFGIRRPTRLNEIASIADVSEQDVIGVIDLFREQGRSLLTPAYGSAITSKSMVDISHESLMRIWVRLKNWVDDEADAVQMYTRLAEAAAMHQVGKAGLWRPPDLQLALNWQAKHKPTLVWGQRYNPAFERTMIFLEYSKKEWETEQRIKELEQKRKLKRARIVALVLGTAVVICLLFLMYAFVQKSEADKQFNRAEVQRLQAEKNADAARLAEKEADEKRVEAEKAREAALAAKEAEAKQRELAEAAERTAIQNAELAKRNAQAARRNAEEARVNAQRAQTNEKIAKEQELIAIRNAAEALRQRYIAQAKAMAVKSKELNDVEQQALIAQQAFKFNSEHEGYVYDNDIYNGLYFALKKQDHALTKSLEAHERGAARALVTRLANNTIYSAGSDGKIIRWNEQGNQWKSEILITQANYQYYSLDVSPDGNWLVASGLNTQNELKNYVELFNLNNMSASPKKIDGYTYAIENLNFTPDNKGFFARDNSGKSIRYSDLSKSQEVINSKVKINAIDLSTDGTKLAGAGENGSLYIWDVKNNYAVTEIKDLGPHLTAVTFASEGRRIVIGDNTGVVKIFDSQTGMVIRILSGHTSSIEQIRFNHTGSFMATASKDKTVRLWNINRLKEQPIVLSDHSDWVWSVAFTPDDEQLLASVHSSTETVKGIEHTIHAWPTKIPVMSTILCEKVKRNINKDEWEIFVGDDLPYESTCAALPPNNN</sequence>
<keyword evidence="1 3" id="KW-0853">WD repeat</keyword>
<accession>A0A1T5MG21</accession>
<evidence type="ECO:0000313" key="7">
    <source>
        <dbReference type="EMBL" id="SKC87023.1"/>
    </source>
</evidence>
<feature type="transmembrane region" description="Helical" evidence="5">
    <location>
        <begin position="499"/>
        <end position="520"/>
    </location>
</feature>
<feature type="repeat" description="WD" evidence="3">
    <location>
        <begin position="922"/>
        <end position="956"/>
    </location>
</feature>
<keyword evidence="8" id="KW-1185">Reference proteome</keyword>
<feature type="coiled-coil region" evidence="4">
    <location>
        <begin position="520"/>
        <end position="641"/>
    </location>
</feature>
<keyword evidence="5" id="KW-0812">Transmembrane</keyword>
<evidence type="ECO:0000256" key="1">
    <source>
        <dbReference type="ARBA" id="ARBA00022574"/>
    </source>
</evidence>
<evidence type="ECO:0000256" key="5">
    <source>
        <dbReference type="SAM" id="Phobius"/>
    </source>
</evidence>
<dbReference type="SUPFAM" id="SSF52540">
    <property type="entry name" value="P-loop containing nucleoside triphosphate hydrolases"/>
    <property type="match status" value="1"/>
</dbReference>
<keyword evidence="5" id="KW-1133">Transmembrane helix</keyword>
<feature type="domain" description="Novel STAND NTPase 1" evidence="6">
    <location>
        <begin position="13"/>
        <end position="429"/>
    </location>
</feature>
<name>A0A1T5MG21_9BACT</name>
<dbReference type="PROSITE" id="PS50294">
    <property type="entry name" value="WD_REPEATS_REGION"/>
    <property type="match status" value="1"/>
</dbReference>
<dbReference type="Pfam" id="PF00400">
    <property type="entry name" value="WD40"/>
    <property type="match status" value="3"/>
</dbReference>
<dbReference type="InterPro" id="IPR049052">
    <property type="entry name" value="nSTAND1"/>
</dbReference>
<dbReference type="InterPro" id="IPR050349">
    <property type="entry name" value="WD_LIS1/nudF_dynein_reg"/>
</dbReference>
<reference evidence="7 8" key="1">
    <citation type="submission" date="2017-02" db="EMBL/GenBank/DDBJ databases">
        <authorList>
            <person name="Peterson S.W."/>
        </authorList>
    </citation>
    <scope>NUCLEOTIDE SEQUENCE [LARGE SCALE GENOMIC DNA]</scope>
    <source>
        <strain evidence="7 8">DSM 25262</strain>
    </source>
</reference>
<dbReference type="InterPro" id="IPR027417">
    <property type="entry name" value="P-loop_NTPase"/>
</dbReference>
<dbReference type="STRING" id="688867.SAMN05660236_5316"/>
<feature type="repeat" description="WD" evidence="3">
    <location>
        <begin position="838"/>
        <end position="879"/>
    </location>
</feature>
<keyword evidence="2" id="KW-0677">Repeat</keyword>
<dbReference type="PANTHER" id="PTHR44129">
    <property type="entry name" value="WD REPEAT-CONTAINING PROTEIN POP1"/>
    <property type="match status" value="1"/>
</dbReference>
<dbReference type="InterPro" id="IPR015943">
    <property type="entry name" value="WD40/YVTN_repeat-like_dom_sf"/>
</dbReference>
<keyword evidence="5" id="KW-0472">Membrane</keyword>
<dbReference type="PROSITE" id="PS00678">
    <property type="entry name" value="WD_REPEATS_1"/>
    <property type="match status" value="2"/>
</dbReference>
<dbReference type="InterPro" id="IPR001680">
    <property type="entry name" value="WD40_rpt"/>
</dbReference>
<evidence type="ECO:0000256" key="4">
    <source>
        <dbReference type="SAM" id="Coils"/>
    </source>
</evidence>
<protein>
    <submittedName>
        <fullName evidence="7">WD domain-containing protein, G-beta repeat-containing protein</fullName>
    </submittedName>
</protein>
<keyword evidence="4" id="KW-0175">Coiled coil</keyword>
<gene>
    <name evidence="7" type="ORF">SAMN05660236_5316</name>
</gene>
<dbReference type="InterPro" id="IPR019775">
    <property type="entry name" value="WD40_repeat_CS"/>
</dbReference>
<dbReference type="PROSITE" id="PS50082">
    <property type="entry name" value="WD_REPEATS_2"/>
    <property type="match status" value="2"/>
</dbReference>
<dbReference type="Gene3D" id="3.40.50.300">
    <property type="entry name" value="P-loop containing nucleotide triphosphate hydrolases"/>
    <property type="match status" value="1"/>
</dbReference>
<organism evidence="7 8">
    <name type="scientific">Ohtaekwangia koreensis</name>
    <dbReference type="NCBI Taxonomy" id="688867"/>
    <lineage>
        <taxon>Bacteria</taxon>
        <taxon>Pseudomonadati</taxon>
        <taxon>Bacteroidota</taxon>
        <taxon>Cytophagia</taxon>
        <taxon>Cytophagales</taxon>
        <taxon>Fulvivirgaceae</taxon>
        <taxon>Ohtaekwangia</taxon>
    </lineage>
</organism>
<dbReference type="Pfam" id="PF20703">
    <property type="entry name" value="nSTAND1"/>
    <property type="match status" value="1"/>
</dbReference>
<evidence type="ECO:0000256" key="2">
    <source>
        <dbReference type="ARBA" id="ARBA00022737"/>
    </source>
</evidence>
<proteinExistence type="predicted"/>
<dbReference type="Gene3D" id="2.130.10.10">
    <property type="entry name" value="YVTN repeat-like/Quinoprotein amine dehydrogenase"/>
    <property type="match status" value="2"/>
</dbReference>
<dbReference type="SMART" id="SM00320">
    <property type="entry name" value="WD40"/>
    <property type="match status" value="6"/>
</dbReference>
<evidence type="ECO:0000313" key="8">
    <source>
        <dbReference type="Proteomes" id="UP000190961"/>
    </source>
</evidence>
<dbReference type="SUPFAM" id="SSF101908">
    <property type="entry name" value="Putative isomerase YbhE"/>
    <property type="match status" value="1"/>
</dbReference>
<evidence type="ECO:0000256" key="3">
    <source>
        <dbReference type="PROSITE-ProRule" id="PRU00221"/>
    </source>
</evidence>
<dbReference type="RefSeq" id="WP_079689798.1">
    <property type="nucleotide sequence ID" value="NZ_FUZU01000004.1"/>
</dbReference>
<evidence type="ECO:0000259" key="6">
    <source>
        <dbReference type="Pfam" id="PF20703"/>
    </source>
</evidence>
<dbReference type="OrthoDB" id="414967at2"/>
<dbReference type="AlphaFoldDB" id="A0A1T5MG21"/>
<dbReference type="EMBL" id="FUZU01000004">
    <property type="protein sequence ID" value="SKC87023.1"/>
    <property type="molecule type" value="Genomic_DNA"/>
</dbReference>
<dbReference type="Proteomes" id="UP000190961">
    <property type="component" value="Unassembled WGS sequence"/>
</dbReference>